<accession>A0A2W1JND5</accession>
<dbReference type="Pfam" id="PF01782">
    <property type="entry name" value="RimM"/>
    <property type="match status" value="1"/>
</dbReference>
<dbReference type="PANTHER" id="PTHR33692">
    <property type="entry name" value="RIBOSOME MATURATION FACTOR RIMM"/>
    <property type="match status" value="1"/>
</dbReference>
<sequence length="186" mass="20598">MNHSNLAKFDRNQWLPIGWIVGPQGLKGEVRVYPDTDFPERFETPGTRWLCPPDQLTPNPIELLQGRYLAKKGLYIIQLAGVDSREQAESLKQSTLLVQATDRPALAQDEYYLPDLIGLDVILQSSQEIIGKVTSLIPAGNDLLEVELNDSSERVLIPFVKAIVPSVSLTNKTIEISPPAGLLPQT</sequence>
<feature type="domain" description="RimM N-terminal" evidence="6">
    <location>
        <begin position="17"/>
        <end position="100"/>
    </location>
</feature>
<comment type="caution">
    <text evidence="8">The sequence shown here is derived from an EMBL/GenBank/DDBJ whole genome shotgun (WGS) entry which is preliminary data.</text>
</comment>
<comment type="similarity">
    <text evidence="5">Belongs to the RimM family.</text>
</comment>
<comment type="subunit">
    <text evidence="5">Binds ribosomal protein uS19.</text>
</comment>
<dbReference type="NCBIfam" id="TIGR02273">
    <property type="entry name" value="16S_RimM"/>
    <property type="match status" value="1"/>
</dbReference>
<dbReference type="InterPro" id="IPR036976">
    <property type="entry name" value="RimM_N_sf"/>
</dbReference>
<dbReference type="GO" id="GO:0042274">
    <property type="term" value="P:ribosomal small subunit biogenesis"/>
    <property type="evidence" value="ECO:0007669"/>
    <property type="project" value="UniProtKB-UniRule"/>
</dbReference>
<dbReference type="EMBL" id="PQWO01000002">
    <property type="protein sequence ID" value="PZD74799.1"/>
    <property type="molecule type" value="Genomic_DNA"/>
</dbReference>
<dbReference type="Proteomes" id="UP000248857">
    <property type="component" value="Unassembled WGS sequence"/>
</dbReference>
<name>A0A2W1JND5_9CYAN</name>
<evidence type="ECO:0000313" key="9">
    <source>
        <dbReference type="Proteomes" id="UP000248857"/>
    </source>
</evidence>
<dbReference type="GO" id="GO:0006364">
    <property type="term" value="P:rRNA processing"/>
    <property type="evidence" value="ECO:0007669"/>
    <property type="project" value="UniProtKB-UniRule"/>
</dbReference>
<dbReference type="PANTHER" id="PTHR33692:SF1">
    <property type="entry name" value="RIBOSOME MATURATION FACTOR RIMM"/>
    <property type="match status" value="1"/>
</dbReference>
<gene>
    <name evidence="8" type="primary">rimM_1</name>
    <name evidence="5" type="synonym">rimM</name>
    <name evidence="8" type="ORF">C1752_00711</name>
</gene>
<dbReference type="Gene3D" id="2.30.30.240">
    <property type="entry name" value="PRC-barrel domain"/>
    <property type="match status" value="1"/>
</dbReference>
<protein>
    <recommendedName>
        <fullName evidence="5">Ribosome maturation factor RimM</fullName>
    </recommendedName>
</protein>
<comment type="function">
    <text evidence="5">An accessory protein needed during the final step in the assembly of 30S ribosomal subunit, possibly for assembly of the head region. Essential for efficient processing of 16S rRNA. May be needed both before and after RbfA during the maturation of 16S rRNA. It has affinity for free ribosomal 30S subunits but not for 70S ribosomes.</text>
</comment>
<keyword evidence="4 5" id="KW-0143">Chaperone</keyword>
<dbReference type="InterPro" id="IPR056792">
    <property type="entry name" value="PRC_RimM"/>
</dbReference>
<dbReference type="InterPro" id="IPR011961">
    <property type="entry name" value="RimM"/>
</dbReference>
<keyword evidence="2 5" id="KW-0690">Ribosome biogenesis</keyword>
<dbReference type="GO" id="GO:0005840">
    <property type="term" value="C:ribosome"/>
    <property type="evidence" value="ECO:0007669"/>
    <property type="project" value="InterPro"/>
</dbReference>
<evidence type="ECO:0000259" key="7">
    <source>
        <dbReference type="Pfam" id="PF24986"/>
    </source>
</evidence>
<evidence type="ECO:0000256" key="1">
    <source>
        <dbReference type="ARBA" id="ARBA00022490"/>
    </source>
</evidence>
<dbReference type="Gene3D" id="2.40.30.60">
    <property type="entry name" value="RimM"/>
    <property type="match status" value="1"/>
</dbReference>
<comment type="subcellular location">
    <subcellularLocation>
        <location evidence="5">Cytoplasm</location>
    </subcellularLocation>
</comment>
<feature type="domain" description="Ribosome maturation factor RimM PRC barrel" evidence="7">
    <location>
        <begin position="115"/>
        <end position="182"/>
    </location>
</feature>
<keyword evidence="3 5" id="KW-0698">rRNA processing</keyword>
<dbReference type="HAMAP" id="MF_00014">
    <property type="entry name" value="Ribosome_mat_RimM"/>
    <property type="match status" value="1"/>
</dbReference>
<dbReference type="Pfam" id="PF24986">
    <property type="entry name" value="PRC_RimM"/>
    <property type="match status" value="1"/>
</dbReference>
<evidence type="ECO:0000256" key="5">
    <source>
        <dbReference type="HAMAP-Rule" id="MF_00014"/>
    </source>
</evidence>
<dbReference type="InterPro" id="IPR011033">
    <property type="entry name" value="PRC_barrel-like_sf"/>
</dbReference>
<keyword evidence="9" id="KW-1185">Reference proteome</keyword>
<dbReference type="InterPro" id="IPR009000">
    <property type="entry name" value="Transl_B-barrel_sf"/>
</dbReference>
<evidence type="ECO:0000256" key="2">
    <source>
        <dbReference type="ARBA" id="ARBA00022517"/>
    </source>
</evidence>
<evidence type="ECO:0000259" key="6">
    <source>
        <dbReference type="Pfam" id="PF01782"/>
    </source>
</evidence>
<dbReference type="OrthoDB" id="9810331at2"/>
<comment type="domain">
    <text evidence="5">The PRC barrel domain binds ribosomal protein uS19.</text>
</comment>
<evidence type="ECO:0000256" key="4">
    <source>
        <dbReference type="ARBA" id="ARBA00023186"/>
    </source>
</evidence>
<dbReference type="RefSeq" id="WP_110984693.1">
    <property type="nucleotide sequence ID" value="NZ_CAWNWM010000002.1"/>
</dbReference>
<evidence type="ECO:0000313" key="8">
    <source>
        <dbReference type="EMBL" id="PZD74799.1"/>
    </source>
</evidence>
<proteinExistence type="inferred from homology"/>
<dbReference type="InterPro" id="IPR002676">
    <property type="entry name" value="RimM_N"/>
</dbReference>
<dbReference type="GO" id="GO:0043022">
    <property type="term" value="F:ribosome binding"/>
    <property type="evidence" value="ECO:0007669"/>
    <property type="project" value="InterPro"/>
</dbReference>
<keyword evidence="1 5" id="KW-0963">Cytoplasm</keyword>
<dbReference type="GO" id="GO:0005737">
    <property type="term" value="C:cytoplasm"/>
    <property type="evidence" value="ECO:0007669"/>
    <property type="project" value="UniProtKB-SubCell"/>
</dbReference>
<dbReference type="SUPFAM" id="SSF50447">
    <property type="entry name" value="Translation proteins"/>
    <property type="match status" value="1"/>
</dbReference>
<dbReference type="SUPFAM" id="SSF50346">
    <property type="entry name" value="PRC-barrel domain"/>
    <property type="match status" value="1"/>
</dbReference>
<evidence type="ECO:0000256" key="3">
    <source>
        <dbReference type="ARBA" id="ARBA00022552"/>
    </source>
</evidence>
<dbReference type="AlphaFoldDB" id="A0A2W1JND5"/>
<reference evidence="8 9" key="1">
    <citation type="journal article" date="2018" name="Sci. Rep.">
        <title>A novel species of the marine cyanobacterium Acaryochloris with a unique pigment content and lifestyle.</title>
        <authorList>
            <person name="Partensky F."/>
            <person name="Six C."/>
            <person name="Ratin M."/>
            <person name="Garczarek L."/>
            <person name="Vaulot D."/>
            <person name="Probert I."/>
            <person name="Calteau A."/>
            <person name="Gourvil P."/>
            <person name="Marie D."/>
            <person name="Grebert T."/>
            <person name="Bouchier C."/>
            <person name="Le Panse S."/>
            <person name="Gachenot M."/>
            <person name="Rodriguez F."/>
            <person name="Garrido J.L."/>
        </authorList>
    </citation>
    <scope>NUCLEOTIDE SEQUENCE [LARGE SCALE GENOMIC DNA]</scope>
    <source>
        <strain evidence="8 9">RCC1774</strain>
    </source>
</reference>
<organism evidence="8 9">
    <name type="scientific">Acaryochloris thomasi RCC1774</name>
    <dbReference type="NCBI Taxonomy" id="1764569"/>
    <lineage>
        <taxon>Bacteria</taxon>
        <taxon>Bacillati</taxon>
        <taxon>Cyanobacteriota</taxon>
        <taxon>Cyanophyceae</taxon>
        <taxon>Acaryochloridales</taxon>
        <taxon>Acaryochloridaceae</taxon>
        <taxon>Acaryochloris</taxon>
        <taxon>Acaryochloris thomasi</taxon>
    </lineage>
</organism>